<evidence type="ECO:0000256" key="1">
    <source>
        <dbReference type="ARBA" id="ARBA00005901"/>
    </source>
</evidence>
<dbReference type="EMBL" id="GDHC01013819">
    <property type="protein sequence ID" value="JAQ04810.1"/>
    <property type="molecule type" value="Transcribed_RNA"/>
</dbReference>
<keyword evidence="3" id="KW-0406">Ion transport</keyword>
<dbReference type="GO" id="GO:0046961">
    <property type="term" value="F:proton-transporting ATPase activity, rotational mechanism"/>
    <property type="evidence" value="ECO:0007669"/>
    <property type="project" value="InterPro"/>
</dbReference>
<keyword evidence="2" id="KW-0813">Transport</keyword>
<dbReference type="Gene3D" id="6.10.250.1620">
    <property type="match status" value="1"/>
</dbReference>
<dbReference type="Gene3D" id="3.30.2320.30">
    <property type="entry name" value="ATP synthase, E subunit, C-terminal"/>
    <property type="match status" value="1"/>
</dbReference>
<comment type="similarity">
    <text evidence="1">Belongs to the V-ATPase E subunit family.</text>
</comment>
<proteinExistence type="inferred from homology"/>
<accession>A0A0A9VZZ6</accession>
<evidence type="ECO:0000313" key="5">
    <source>
        <dbReference type="EMBL" id="JAQ04810.1"/>
    </source>
</evidence>
<dbReference type="InterPro" id="IPR038495">
    <property type="entry name" value="ATPase_E_C"/>
</dbReference>
<reference evidence="5" key="3">
    <citation type="journal article" date="2016" name="Gigascience">
        <title>De novo construction of an expanded transcriptome assembly for the western tarnished plant bug, Lygus hesperus.</title>
        <authorList>
            <person name="Tassone E.E."/>
            <person name="Geib S.M."/>
            <person name="Hall B."/>
            <person name="Fabrick J.A."/>
            <person name="Brent C.S."/>
            <person name="Hull J.J."/>
        </authorList>
    </citation>
    <scope>NUCLEOTIDE SEQUENCE</scope>
</reference>
<dbReference type="AlphaFoldDB" id="A0A0A9VZZ6"/>
<evidence type="ECO:0000256" key="3">
    <source>
        <dbReference type="ARBA" id="ARBA00023065"/>
    </source>
</evidence>
<dbReference type="EMBL" id="GBHO01042863">
    <property type="protein sequence ID" value="JAG00741.1"/>
    <property type="molecule type" value="Transcribed_RNA"/>
</dbReference>
<sequence>MAEDTQVKQMIEFIELEAQERVAEIRMKTDAEFESQYQEYKRNLEKKLADEFSAKREQHRTEKLIRTSQQRQKVLYSMLQFRFQKLEELKHDIINKLSNIDKNPNYSKFLVNLIVQGLLRMQEERVTVVCREIDIPIVTKILPEAANLYKQLVEKATGYKPSLEPLKIETKRYLASPYKEGSHADFSLGGVELTARGNTIVCKNTIESRLDIAFQYLKPTIRSELFGSKLKAASQHDSVPKQ</sequence>
<dbReference type="SUPFAM" id="SSF160527">
    <property type="entry name" value="V-type ATPase subunit E-like"/>
    <property type="match status" value="1"/>
</dbReference>
<dbReference type="Pfam" id="PF01991">
    <property type="entry name" value="vATP-synt_E"/>
    <property type="match status" value="1"/>
</dbReference>
<dbReference type="InterPro" id="IPR002842">
    <property type="entry name" value="ATPase_V1_Esu"/>
</dbReference>
<evidence type="ECO:0000313" key="4">
    <source>
        <dbReference type="EMBL" id="JAG00741.1"/>
    </source>
</evidence>
<dbReference type="PANTHER" id="PTHR45715">
    <property type="entry name" value="ATPASE H+-TRANSPORTING V1 SUBUNIT E1A-RELATED"/>
    <property type="match status" value="1"/>
</dbReference>
<protein>
    <submittedName>
        <fullName evidence="4">V-type proton ATPase subunit E</fullName>
    </submittedName>
</protein>
<organism evidence="4">
    <name type="scientific">Lygus hesperus</name>
    <name type="common">Western plant bug</name>
    <dbReference type="NCBI Taxonomy" id="30085"/>
    <lineage>
        <taxon>Eukaryota</taxon>
        <taxon>Metazoa</taxon>
        <taxon>Ecdysozoa</taxon>
        <taxon>Arthropoda</taxon>
        <taxon>Hexapoda</taxon>
        <taxon>Insecta</taxon>
        <taxon>Pterygota</taxon>
        <taxon>Neoptera</taxon>
        <taxon>Paraneoptera</taxon>
        <taxon>Hemiptera</taxon>
        <taxon>Heteroptera</taxon>
        <taxon>Panheteroptera</taxon>
        <taxon>Cimicomorpha</taxon>
        <taxon>Miridae</taxon>
        <taxon>Mirini</taxon>
        <taxon>Lygus</taxon>
    </lineage>
</organism>
<reference evidence="4" key="1">
    <citation type="journal article" date="2014" name="PLoS ONE">
        <title>Transcriptome-Based Identification of ABC Transporters in the Western Tarnished Plant Bug Lygus hesperus.</title>
        <authorList>
            <person name="Hull J.J."/>
            <person name="Chaney K."/>
            <person name="Geib S.M."/>
            <person name="Fabrick J.A."/>
            <person name="Brent C.S."/>
            <person name="Walsh D."/>
            <person name="Lavine L.C."/>
        </authorList>
    </citation>
    <scope>NUCLEOTIDE SEQUENCE</scope>
</reference>
<gene>
    <name evidence="4" type="primary">vatE</name>
    <name evidence="4" type="ORF">CM83_98641</name>
    <name evidence="5" type="ORF">g.1494</name>
</gene>
<dbReference type="GO" id="GO:0033178">
    <property type="term" value="C:proton-transporting two-sector ATPase complex, catalytic domain"/>
    <property type="evidence" value="ECO:0007669"/>
    <property type="project" value="InterPro"/>
</dbReference>
<reference evidence="4" key="2">
    <citation type="submission" date="2014-07" db="EMBL/GenBank/DDBJ databases">
        <authorList>
            <person name="Hull J."/>
        </authorList>
    </citation>
    <scope>NUCLEOTIDE SEQUENCE</scope>
</reference>
<evidence type="ECO:0000256" key="2">
    <source>
        <dbReference type="ARBA" id="ARBA00022448"/>
    </source>
</evidence>
<name>A0A0A9VZZ6_LYGHE</name>